<dbReference type="Pfam" id="PF04103">
    <property type="entry name" value="CD20"/>
    <property type="match status" value="1"/>
</dbReference>
<reference evidence="8" key="2">
    <citation type="submission" date="2025-08" db="UniProtKB">
        <authorList>
            <consortium name="Ensembl"/>
        </authorList>
    </citation>
    <scope>IDENTIFICATION</scope>
    <source>
        <strain evidence="8">Thoroughbred</strain>
    </source>
</reference>
<dbReference type="VGNC" id="VGNC:20376">
    <property type="gene designation" value="MS4A1"/>
</dbReference>
<dbReference type="Bgee" id="ENSECAG00000018529">
    <property type="expression patterns" value="Expressed in blood and 11 other cell types or tissues"/>
</dbReference>
<dbReference type="Proteomes" id="UP000002281">
    <property type="component" value="Chromosome 12"/>
</dbReference>
<dbReference type="GO" id="GO:0002115">
    <property type="term" value="P:store-operated calcium entry"/>
    <property type="evidence" value="ECO:0007669"/>
    <property type="project" value="Ensembl"/>
</dbReference>
<comment type="similarity">
    <text evidence="2">Belongs to the MS4A family.</text>
</comment>
<evidence type="ECO:0000313" key="9">
    <source>
        <dbReference type="Proteomes" id="UP000002281"/>
    </source>
</evidence>
<dbReference type="GO" id="GO:1905665">
    <property type="term" value="P:positive regulation of calcium ion import across plasma membrane"/>
    <property type="evidence" value="ECO:0007669"/>
    <property type="project" value="Ensembl"/>
</dbReference>
<dbReference type="PANTHER" id="PTHR23320">
    <property type="entry name" value="MEMBRANE-SPANNING 4-DOMAINS SUBFAMILY A MS4A -RELATED"/>
    <property type="match status" value="1"/>
</dbReference>
<feature type="region of interest" description="Disordered" evidence="6">
    <location>
        <begin position="1"/>
        <end position="21"/>
    </location>
</feature>
<dbReference type="GO" id="GO:0019865">
    <property type="term" value="F:immunoglobulin binding"/>
    <property type="evidence" value="ECO:0007669"/>
    <property type="project" value="Ensembl"/>
</dbReference>
<dbReference type="GO" id="GO:0044853">
    <property type="term" value="C:plasma membrane raft"/>
    <property type="evidence" value="ECO:0007669"/>
    <property type="project" value="Ensembl"/>
</dbReference>
<dbReference type="GO" id="GO:0051262">
    <property type="term" value="P:protein tetramerization"/>
    <property type="evidence" value="ECO:0007669"/>
    <property type="project" value="Ensembl"/>
</dbReference>
<dbReference type="AlphaFoldDB" id="A0A3Q2L5E5"/>
<dbReference type="STRING" id="9796.ENSECAP00000033585"/>
<evidence type="ECO:0000256" key="3">
    <source>
        <dbReference type="ARBA" id="ARBA00022692"/>
    </source>
</evidence>
<keyword evidence="9" id="KW-1185">Reference proteome</keyword>
<feature type="region of interest" description="Disordered" evidence="6">
    <location>
        <begin position="257"/>
        <end position="317"/>
    </location>
</feature>
<evidence type="ECO:0000313" key="10">
    <source>
        <dbReference type="VGNC" id="VGNC:20376"/>
    </source>
</evidence>
<sequence length="317" mass="35506">MRSFESEMTTPRNSMSGAFPAETRKGPIATHPIQKGMSRRMPSVVGPTQSFFMRESKALGAVQIMNGLFHIALGGLLMIHKNVYAPISVTLWYPLWGGIMYIISGSLLAAAEKSPRKSLVKGKMIMNSLSLFGAISGIIFLIMDIFNITISHFFKWEGLKDDKPSEPYVNIYNCESANPAERNTLSIQYCKSIRSVFLSIFAVMLIFAFFQKLVAAGTVENEWKKLCSRPKANVVLLSAEEKKEQTIEIKEEVVELTEVSSQPKNEEDIEIIPVQEEEEEEEEEEKEEEEAAAAAETNFPEPPQEEESSPIENDSIP</sequence>
<dbReference type="Ensembl" id="ENSECAT00000035697.2">
    <property type="protein sequence ID" value="ENSECAP00000033585.2"/>
    <property type="gene ID" value="ENSECAG00000018529.4"/>
</dbReference>
<dbReference type="GO" id="GO:0050853">
    <property type="term" value="P:B cell receptor signaling pathway"/>
    <property type="evidence" value="ECO:0007669"/>
    <property type="project" value="Ensembl"/>
</dbReference>
<feature type="transmembrane region" description="Helical" evidence="7">
    <location>
        <begin position="131"/>
        <end position="154"/>
    </location>
</feature>
<dbReference type="InterPro" id="IPR007237">
    <property type="entry name" value="CD20-like"/>
</dbReference>
<dbReference type="PANTHER" id="PTHR23320:SF79">
    <property type="entry name" value="B-LYMPHOCYTE ANTIGEN CD20"/>
    <property type="match status" value="1"/>
</dbReference>
<dbReference type="GO" id="GO:0009617">
    <property type="term" value="P:response to bacterium"/>
    <property type="evidence" value="ECO:0007669"/>
    <property type="project" value="Ensembl"/>
</dbReference>
<keyword evidence="4 7" id="KW-1133">Transmembrane helix</keyword>
<feature type="compositionally biased region" description="Polar residues" evidence="6">
    <location>
        <begin position="1"/>
        <end position="16"/>
    </location>
</feature>
<dbReference type="GO" id="GO:0005886">
    <property type="term" value="C:plasma membrane"/>
    <property type="evidence" value="ECO:0000318"/>
    <property type="project" value="GO_Central"/>
</dbReference>
<dbReference type="InParanoid" id="A0A3Q2L5E5"/>
<dbReference type="GO" id="GO:0007166">
    <property type="term" value="P:cell surface receptor signaling pathway"/>
    <property type="evidence" value="ECO:0000318"/>
    <property type="project" value="GO_Central"/>
</dbReference>
<dbReference type="GO" id="GO:0042802">
    <property type="term" value="F:identical protein binding"/>
    <property type="evidence" value="ECO:0007669"/>
    <property type="project" value="Ensembl"/>
</dbReference>
<dbReference type="GO" id="GO:1902656">
    <property type="term" value="P:calcium ion import into cytosol"/>
    <property type="evidence" value="ECO:0007669"/>
    <property type="project" value="Ensembl"/>
</dbReference>
<dbReference type="GeneTree" id="ENSGT00510000048781"/>
<keyword evidence="5 7" id="KW-0472">Membrane</keyword>
<evidence type="ECO:0000313" key="8">
    <source>
        <dbReference type="Ensembl" id="ENSECAP00000033585.2"/>
    </source>
</evidence>
<evidence type="ECO:0000256" key="6">
    <source>
        <dbReference type="SAM" id="MobiDB-lite"/>
    </source>
</evidence>
<feature type="compositionally biased region" description="Acidic residues" evidence="6">
    <location>
        <begin position="267"/>
        <end position="291"/>
    </location>
</feature>
<proteinExistence type="inferred from homology"/>
<dbReference type="GO" id="GO:0030183">
    <property type="term" value="P:B cell differentiation"/>
    <property type="evidence" value="ECO:0007669"/>
    <property type="project" value="Ensembl"/>
</dbReference>
<evidence type="ECO:0000256" key="1">
    <source>
        <dbReference type="ARBA" id="ARBA00004141"/>
    </source>
</evidence>
<dbReference type="FunCoup" id="A0A3Q2L5E5">
    <property type="interactions" value="182"/>
</dbReference>
<dbReference type="PaxDb" id="9796-ENSECAP00000033585"/>
<dbReference type="InterPro" id="IPR030417">
    <property type="entry name" value="MS4A"/>
</dbReference>
<feature type="transmembrane region" description="Helical" evidence="7">
    <location>
        <begin position="196"/>
        <end position="215"/>
    </location>
</feature>
<protein>
    <submittedName>
        <fullName evidence="8">Membrane spanning 4-domains A1</fullName>
    </submittedName>
</protein>
<comment type="subcellular location">
    <subcellularLocation>
        <location evidence="1">Membrane</location>
        <topology evidence="1">Multi-pass membrane protein</topology>
    </subcellularLocation>
</comment>
<reference evidence="8 9" key="1">
    <citation type="journal article" date="2009" name="Science">
        <title>Genome sequence, comparative analysis, and population genetics of the domestic horse.</title>
        <authorList>
            <consortium name="Broad Institute Genome Sequencing Platform"/>
            <consortium name="Broad Institute Whole Genome Assembly Team"/>
            <person name="Wade C.M."/>
            <person name="Giulotto E."/>
            <person name="Sigurdsson S."/>
            <person name="Zoli M."/>
            <person name="Gnerre S."/>
            <person name="Imsland F."/>
            <person name="Lear T.L."/>
            <person name="Adelson D.L."/>
            <person name="Bailey E."/>
            <person name="Bellone R.R."/>
            <person name="Bloecker H."/>
            <person name="Distl O."/>
            <person name="Edgar R.C."/>
            <person name="Garber M."/>
            <person name="Leeb T."/>
            <person name="Mauceli E."/>
            <person name="MacLeod J.N."/>
            <person name="Penedo M.C.T."/>
            <person name="Raison J.M."/>
            <person name="Sharpe T."/>
            <person name="Vogel J."/>
            <person name="Andersson L."/>
            <person name="Antczak D.F."/>
            <person name="Biagi T."/>
            <person name="Binns M.M."/>
            <person name="Chowdhary B.P."/>
            <person name="Coleman S.J."/>
            <person name="Della Valle G."/>
            <person name="Fryc S."/>
            <person name="Guerin G."/>
            <person name="Hasegawa T."/>
            <person name="Hill E.W."/>
            <person name="Jurka J."/>
            <person name="Kiialainen A."/>
            <person name="Lindgren G."/>
            <person name="Liu J."/>
            <person name="Magnani E."/>
            <person name="Mickelson J.R."/>
            <person name="Murray J."/>
            <person name="Nergadze S.G."/>
            <person name="Onofrio R."/>
            <person name="Pedroni S."/>
            <person name="Piras M.F."/>
            <person name="Raudsepp T."/>
            <person name="Rocchi M."/>
            <person name="Roeed K.H."/>
            <person name="Ryder O.A."/>
            <person name="Searle S."/>
            <person name="Skow L."/>
            <person name="Swinburne J.E."/>
            <person name="Syvaenen A.C."/>
            <person name="Tozaki T."/>
            <person name="Valberg S.J."/>
            <person name="Vaudin M."/>
            <person name="White J.R."/>
            <person name="Zody M.C."/>
            <person name="Lander E.S."/>
            <person name="Lindblad-Toh K."/>
        </authorList>
    </citation>
    <scope>NUCLEOTIDE SEQUENCE [LARGE SCALE GENOMIC DNA]</scope>
    <source>
        <strain evidence="8 9">Thoroughbred</strain>
    </source>
</reference>
<feature type="transmembrane region" description="Helical" evidence="7">
    <location>
        <begin position="91"/>
        <end position="110"/>
    </location>
</feature>
<dbReference type="GO" id="GO:0005654">
    <property type="term" value="C:nucleoplasm"/>
    <property type="evidence" value="ECO:0007669"/>
    <property type="project" value="Ensembl"/>
</dbReference>
<evidence type="ECO:0000256" key="4">
    <source>
        <dbReference type="ARBA" id="ARBA00022989"/>
    </source>
</evidence>
<organism evidence="8 9">
    <name type="scientific">Equus caballus</name>
    <name type="common">Horse</name>
    <dbReference type="NCBI Taxonomy" id="9796"/>
    <lineage>
        <taxon>Eukaryota</taxon>
        <taxon>Metazoa</taxon>
        <taxon>Chordata</taxon>
        <taxon>Craniata</taxon>
        <taxon>Vertebrata</taxon>
        <taxon>Euteleostomi</taxon>
        <taxon>Mammalia</taxon>
        <taxon>Eutheria</taxon>
        <taxon>Laurasiatheria</taxon>
        <taxon>Perissodactyla</taxon>
        <taxon>Equidae</taxon>
        <taxon>Equus</taxon>
    </lineage>
</organism>
<reference evidence="8" key="3">
    <citation type="submission" date="2025-09" db="UniProtKB">
        <authorList>
            <consortium name="Ensembl"/>
        </authorList>
    </citation>
    <scope>IDENTIFICATION</scope>
    <source>
        <strain evidence="8">Thoroughbred</strain>
    </source>
</reference>
<evidence type="ECO:0000256" key="5">
    <source>
        <dbReference type="ARBA" id="ARBA00023136"/>
    </source>
</evidence>
<evidence type="ECO:0000256" key="7">
    <source>
        <dbReference type="SAM" id="Phobius"/>
    </source>
</evidence>
<accession>A0A3Q2L5E5</accession>
<keyword evidence="3 7" id="KW-0812">Transmembrane</keyword>
<gene>
    <name evidence="8 10" type="primary">MS4A1</name>
</gene>
<dbReference type="GO" id="GO:0009897">
    <property type="term" value="C:external side of plasma membrane"/>
    <property type="evidence" value="ECO:0000318"/>
    <property type="project" value="GO_Central"/>
</dbReference>
<feature type="transmembrane region" description="Helical" evidence="7">
    <location>
        <begin position="58"/>
        <end position="79"/>
    </location>
</feature>
<name>A0A3Q2L5E5_HORSE</name>
<evidence type="ECO:0000256" key="2">
    <source>
        <dbReference type="ARBA" id="ARBA00009565"/>
    </source>
</evidence>